<dbReference type="InterPro" id="IPR009057">
    <property type="entry name" value="Homeodomain-like_sf"/>
</dbReference>
<dbReference type="Proteomes" id="UP000618579">
    <property type="component" value="Unassembled WGS sequence"/>
</dbReference>
<dbReference type="SUPFAM" id="SSF46689">
    <property type="entry name" value="Homeodomain-like"/>
    <property type="match status" value="2"/>
</dbReference>
<dbReference type="PANTHER" id="PTHR43280">
    <property type="entry name" value="ARAC-FAMILY TRANSCRIPTIONAL REGULATOR"/>
    <property type="match status" value="1"/>
</dbReference>
<evidence type="ECO:0000259" key="4">
    <source>
        <dbReference type="PROSITE" id="PS01124"/>
    </source>
</evidence>
<dbReference type="PRINTS" id="PR00032">
    <property type="entry name" value="HTHARAC"/>
</dbReference>
<proteinExistence type="predicted"/>
<dbReference type="InterPro" id="IPR037923">
    <property type="entry name" value="HTH-like"/>
</dbReference>
<sequence>MMKTEAEEGFVHMVYLLRQSQFMKDKQIPFWINRCIHNQHNIPTAHAHDFIELVYVVSGQAEHVFEGESYRIQAGDVFIINPGEVHTYRTKPGEGIEIINCLFTPELIHESLLKELGVSQSMDYYYVHPFLNPRERFHHRLNLMGQAANTVLTLFETMMTEWEHHRPGYLTIIKLQLLQLLILLSRCYADSETKEKKSSRSANHSILVRRITGFLERHFDKKMTIPDLCELFNLSSRQLNRVFKQETNQTVTERIHEIRIDRAKQYLAESDEKVIHVAQRVGYEDPAFFTQLFRRKVGCSPGQYRDLHGEVLGGAQEVH</sequence>
<dbReference type="Pfam" id="PF02311">
    <property type="entry name" value="AraC_binding"/>
    <property type="match status" value="1"/>
</dbReference>
<dbReference type="InterPro" id="IPR003313">
    <property type="entry name" value="AraC-bd"/>
</dbReference>
<gene>
    <name evidence="5" type="ORF">GC097_31995</name>
</gene>
<name>A0ABX1ZX28_9BACL</name>
<dbReference type="InterPro" id="IPR020449">
    <property type="entry name" value="Tscrpt_reg_AraC-type_HTH"/>
</dbReference>
<reference evidence="5 6" key="1">
    <citation type="submission" date="2019-10" db="EMBL/GenBank/DDBJ databases">
        <title>Description of Paenibacillus pedi sp. nov.</title>
        <authorList>
            <person name="Carlier A."/>
            <person name="Qi S."/>
        </authorList>
    </citation>
    <scope>NUCLEOTIDE SEQUENCE [LARGE SCALE GENOMIC DNA]</scope>
    <source>
        <strain evidence="5 6">LMG 31457</strain>
    </source>
</reference>
<dbReference type="EMBL" id="WHNZ01000085">
    <property type="protein sequence ID" value="NOV04602.1"/>
    <property type="molecule type" value="Genomic_DNA"/>
</dbReference>
<keyword evidence="3" id="KW-0804">Transcription</keyword>
<dbReference type="Pfam" id="PF12833">
    <property type="entry name" value="HTH_18"/>
    <property type="match status" value="1"/>
</dbReference>
<evidence type="ECO:0000313" key="6">
    <source>
        <dbReference type="Proteomes" id="UP000618579"/>
    </source>
</evidence>
<dbReference type="InterPro" id="IPR018060">
    <property type="entry name" value="HTH_AraC"/>
</dbReference>
<dbReference type="RefSeq" id="WP_171687405.1">
    <property type="nucleotide sequence ID" value="NZ_WHNZ01000085.1"/>
</dbReference>
<comment type="caution">
    <text evidence="5">The sequence shown here is derived from an EMBL/GenBank/DDBJ whole genome shotgun (WGS) entry which is preliminary data.</text>
</comment>
<keyword evidence="1" id="KW-0805">Transcription regulation</keyword>
<dbReference type="SMART" id="SM00342">
    <property type="entry name" value="HTH_ARAC"/>
    <property type="match status" value="1"/>
</dbReference>
<accession>A0ABX1ZX28</accession>
<evidence type="ECO:0000256" key="1">
    <source>
        <dbReference type="ARBA" id="ARBA00023015"/>
    </source>
</evidence>
<keyword evidence="2" id="KW-0238">DNA-binding</keyword>
<dbReference type="Gene3D" id="2.60.120.10">
    <property type="entry name" value="Jelly Rolls"/>
    <property type="match status" value="1"/>
</dbReference>
<evidence type="ECO:0000256" key="3">
    <source>
        <dbReference type="ARBA" id="ARBA00023163"/>
    </source>
</evidence>
<protein>
    <submittedName>
        <fullName evidence="5">Helix-turn-helix domain-containing protein</fullName>
    </submittedName>
</protein>
<feature type="domain" description="HTH araC/xylS-type" evidence="4">
    <location>
        <begin position="209"/>
        <end position="307"/>
    </location>
</feature>
<dbReference type="PROSITE" id="PS01124">
    <property type="entry name" value="HTH_ARAC_FAMILY_2"/>
    <property type="match status" value="1"/>
</dbReference>
<keyword evidence="6" id="KW-1185">Reference proteome</keyword>
<evidence type="ECO:0000256" key="2">
    <source>
        <dbReference type="ARBA" id="ARBA00023125"/>
    </source>
</evidence>
<organism evidence="5 6">
    <name type="scientific">Paenibacillus planticolens</name>
    <dbReference type="NCBI Taxonomy" id="2654976"/>
    <lineage>
        <taxon>Bacteria</taxon>
        <taxon>Bacillati</taxon>
        <taxon>Bacillota</taxon>
        <taxon>Bacilli</taxon>
        <taxon>Bacillales</taxon>
        <taxon>Paenibacillaceae</taxon>
        <taxon>Paenibacillus</taxon>
    </lineage>
</organism>
<dbReference type="PANTHER" id="PTHR43280:SF28">
    <property type="entry name" value="HTH-TYPE TRANSCRIPTIONAL ACTIVATOR RHAS"/>
    <property type="match status" value="1"/>
</dbReference>
<dbReference type="Gene3D" id="1.10.10.60">
    <property type="entry name" value="Homeodomain-like"/>
    <property type="match status" value="2"/>
</dbReference>
<dbReference type="SUPFAM" id="SSF51215">
    <property type="entry name" value="Regulatory protein AraC"/>
    <property type="match status" value="1"/>
</dbReference>
<evidence type="ECO:0000313" key="5">
    <source>
        <dbReference type="EMBL" id="NOV04602.1"/>
    </source>
</evidence>
<dbReference type="InterPro" id="IPR014710">
    <property type="entry name" value="RmlC-like_jellyroll"/>
</dbReference>